<reference evidence="1 2" key="1">
    <citation type="journal article" date="2022" name="New Phytol.">
        <title>Ecological generalism drives hyperdiversity of secondary metabolite gene clusters in xylarialean endophytes.</title>
        <authorList>
            <person name="Franco M.E.E."/>
            <person name="Wisecaver J.H."/>
            <person name="Arnold A.E."/>
            <person name="Ju Y.M."/>
            <person name="Slot J.C."/>
            <person name="Ahrendt S."/>
            <person name="Moore L.P."/>
            <person name="Eastman K.E."/>
            <person name="Scott K."/>
            <person name="Konkel Z."/>
            <person name="Mondo S.J."/>
            <person name="Kuo A."/>
            <person name="Hayes R.D."/>
            <person name="Haridas S."/>
            <person name="Andreopoulos B."/>
            <person name="Riley R."/>
            <person name="LaButti K."/>
            <person name="Pangilinan J."/>
            <person name="Lipzen A."/>
            <person name="Amirebrahimi M."/>
            <person name="Yan J."/>
            <person name="Adam C."/>
            <person name="Keymanesh K."/>
            <person name="Ng V."/>
            <person name="Louie K."/>
            <person name="Northen T."/>
            <person name="Drula E."/>
            <person name="Henrissat B."/>
            <person name="Hsieh H.M."/>
            <person name="Youens-Clark K."/>
            <person name="Lutzoni F."/>
            <person name="Miadlikowska J."/>
            <person name="Eastwood D.C."/>
            <person name="Hamelin R.C."/>
            <person name="Grigoriev I.V."/>
            <person name="U'Ren J.M."/>
        </authorList>
    </citation>
    <scope>NUCLEOTIDE SEQUENCE [LARGE SCALE GENOMIC DNA]</scope>
    <source>
        <strain evidence="1 2">ER1909</strain>
    </source>
</reference>
<dbReference type="EMBL" id="MU394351">
    <property type="protein sequence ID" value="KAI6083495.1"/>
    <property type="molecule type" value="Genomic_DNA"/>
</dbReference>
<protein>
    <submittedName>
        <fullName evidence="1">Alpha/beta-hydrolase</fullName>
    </submittedName>
</protein>
<dbReference type="Proteomes" id="UP001497680">
    <property type="component" value="Unassembled WGS sequence"/>
</dbReference>
<comment type="caution">
    <text evidence="1">The sequence shown here is derived from an EMBL/GenBank/DDBJ whole genome shotgun (WGS) entry which is preliminary data.</text>
</comment>
<accession>A0ACC0CT71</accession>
<proteinExistence type="predicted"/>
<name>A0ACC0CT71_9PEZI</name>
<keyword evidence="2" id="KW-1185">Reference proteome</keyword>
<gene>
    <name evidence="1" type="ORF">F4821DRAFT_244718</name>
</gene>
<evidence type="ECO:0000313" key="1">
    <source>
        <dbReference type="EMBL" id="KAI6083495.1"/>
    </source>
</evidence>
<organism evidence="1 2">
    <name type="scientific">Hypoxylon rubiginosum</name>
    <dbReference type="NCBI Taxonomy" id="110542"/>
    <lineage>
        <taxon>Eukaryota</taxon>
        <taxon>Fungi</taxon>
        <taxon>Dikarya</taxon>
        <taxon>Ascomycota</taxon>
        <taxon>Pezizomycotina</taxon>
        <taxon>Sordariomycetes</taxon>
        <taxon>Xylariomycetidae</taxon>
        <taxon>Xylariales</taxon>
        <taxon>Hypoxylaceae</taxon>
        <taxon>Hypoxylon</taxon>
    </lineage>
</organism>
<evidence type="ECO:0000313" key="2">
    <source>
        <dbReference type="Proteomes" id="UP001497680"/>
    </source>
</evidence>
<sequence>MYEYIKNPALIHEGPPRSATSMLSKPRVPLILVHDGGGTSFSYHLLDRINRPLYGIENAKLHDGGWWDGGVPEMAAHYVSLLGKILPEGGDILLGGWSMGGLLSLEMAHQIALAAREAKSRETGESSESSGTSTPKTPIFRVLGMIFIDSIFPLRLAELVGPLPEEPIILSGEHSRTMKLKDKVDLNMTHARMMVRFWQVPRWRWRDEAVPVPPTILMRAKEFVNRNPADDQSFVDYTRDLRLLGWDDYDEEHGHFIRDLWEVNGHHFSIFDHKYLDDVTKKVRKAADKLDPPEF</sequence>